<reference evidence="3" key="1">
    <citation type="journal article" date="2019" name="Int. J. Syst. Evol. Microbiol.">
        <title>The Global Catalogue of Microorganisms (GCM) 10K type strain sequencing project: providing services to taxonomists for standard genome sequencing and annotation.</title>
        <authorList>
            <consortium name="The Broad Institute Genomics Platform"/>
            <consortium name="The Broad Institute Genome Sequencing Center for Infectious Disease"/>
            <person name="Wu L."/>
            <person name="Ma J."/>
        </authorList>
    </citation>
    <scope>NUCLEOTIDE SEQUENCE [LARGE SCALE GENOMIC DNA]</scope>
    <source>
        <strain evidence="3">NBRC 108723</strain>
    </source>
</reference>
<evidence type="ECO:0000259" key="1">
    <source>
        <dbReference type="Pfam" id="PF07603"/>
    </source>
</evidence>
<evidence type="ECO:0000313" key="3">
    <source>
        <dbReference type="Proteomes" id="UP001157138"/>
    </source>
</evidence>
<dbReference type="EMBL" id="BSPW01000067">
    <property type="protein sequence ID" value="GLT19104.1"/>
    <property type="molecule type" value="Genomic_DNA"/>
</dbReference>
<gene>
    <name evidence="2" type="ORF">GCM10007938_28860</name>
</gene>
<dbReference type="Pfam" id="PF07603">
    <property type="entry name" value="Lcl_C"/>
    <property type="match status" value="1"/>
</dbReference>
<sequence length="868" mass="96881">MKIVAQTFGIIACAAFIAGCGGGNESDPKLDSTNLAASTTTDHISSNNKSKFPAPENMVIRSTSGDNPIYANMISWDDLSVSIWNSRVTFDKPEHYEYTTDGGSTWQTVVSKPQFIGPQAYAKNKVGIRVKQNALEGMPTPPSETLFATSTSRGEFVTLQFVPMNNINQVMTFGDKGWDYTRANCVAEYKPDGSGEPIFWAKSQSYNRQTFDELSDKVSAMNACNIKGSRLIEADEAKRLRSRTVDENVRSFVINRLSGYLVANRNGTLVSIKESGEGDISPNLAHQWFAVWSLPAGAHLVNEIDGAQITQTVRLSEQAYRLQQARDAVVNLLSLLDDTDVDYTRLSADNDQYQTLLSSALASWQDIYSGHQPAMTFFIQQAVLAKNRRDSISQEFVLKVNNYVSDWREYEKNFLVATALLKELQAVDSLTKLQQQNAIIASSIAALDAAPDGRNLQIGANRLHKDFVTYQQIQVELDAWLESLPNLKSNGALVLIDKYDLLSYYDKENIEQLITEAREKALNSGEIVSQSEAMIIDAAGKQYAKLDKAGLYLAKDATYEHGWRCVLELGSGDRRRIWMLLPKVEANALEYFAYQGSGDESQNVLGPQGYISKVNQEALCGVSDWKVPTILQLQSLASGYVKPSGYLSDKGLSIDTNIFVNHPYNQPVYYWSSKPDQEGKQTAYSYASINDNDNDKYNNSDKEVSKPLLASSKAALVRLVSENTLPNQWQYLDVSGGLVENRVEASCAKNLVTGHIWQLFDDNDNSKRLVSQSELMDRLNNQNSNQVCGASNWRLQGISELTSLLPIDRDLFVYSEVVDPNITPPRMLETYFISIRSTSDNSFSHMNLKDRQFGLDSNKYLYRFIATP</sequence>
<keyword evidence="3" id="KW-1185">Reference proteome</keyword>
<proteinExistence type="predicted"/>
<dbReference type="InterPro" id="IPR011460">
    <property type="entry name" value="Lcl_C"/>
</dbReference>
<evidence type="ECO:0000313" key="2">
    <source>
        <dbReference type="EMBL" id="GLT19104.1"/>
    </source>
</evidence>
<organism evidence="2 3">
    <name type="scientific">Vibrio zhanjiangensis</name>
    <dbReference type="NCBI Taxonomy" id="1046128"/>
    <lineage>
        <taxon>Bacteria</taxon>
        <taxon>Pseudomonadati</taxon>
        <taxon>Pseudomonadota</taxon>
        <taxon>Gammaproteobacteria</taxon>
        <taxon>Vibrionales</taxon>
        <taxon>Vibrionaceae</taxon>
        <taxon>Vibrio</taxon>
    </lineage>
</organism>
<comment type="caution">
    <text evidence="2">The sequence shown here is derived from an EMBL/GenBank/DDBJ whole genome shotgun (WGS) entry which is preliminary data.</text>
</comment>
<dbReference type="Proteomes" id="UP001157138">
    <property type="component" value="Unassembled WGS sequence"/>
</dbReference>
<protein>
    <recommendedName>
        <fullName evidence="1">Lcl C-terminal domain-containing protein</fullName>
    </recommendedName>
</protein>
<feature type="domain" description="Lcl C-terminal" evidence="1">
    <location>
        <begin position="608"/>
        <end position="694"/>
    </location>
</feature>
<dbReference type="RefSeq" id="WP_284192973.1">
    <property type="nucleotide sequence ID" value="NZ_BSPW01000067.1"/>
</dbReference>
<name>A0ABQ6F1G5_9VIBR</name>
<dbReference type="PROSITE" id="PS51257">
    <property type="entry name" value="PROKAR_LIPOPROTEIN"/>
    <property type="match status" value="1"/>
</dbReference>
<accession>A0ABQ6F1G5</accession>